<evidence type="ECO:0000313" key="7">
    <source>
        <dbReference type="EMBL" id="MBP2408111.1"/>
    </source>
</evidence>
<protein>
    <submittedName>
        <fullName evidence="7">GAF domain-containing protein</fullName>
    </submittedName>
</protein>
<keyword evidence="3" id="KW-0805">Transcription regulation</keyword>
<dbReference type="SUPFAM" id="SSF52172">
    <property type="entry name" value="CheY-like"/>
    <property type="match status" value="1"/>
</dbReference>
<dbReference type="RefSeq" id="WP_209888126.1">
    <property type="nucleotide sequence ID" value="NZ_BAAAJV010000024.1"/>
</dbReference>
<sequence>MGSRTGDGLGHRSSHNEGEAIGEDPLAVELADLAQDLYDRSADELLEAMVRAAVQMIPGVEDGSISIVIGRATMSSQAPTSDLPSKVDAIQMEEREGPCLSAAYEETTVRISDMNTEQRWPAFSRRAAAETGVRAMLAFQLFVEDENLGALNLYSSRPDVFTDESEHVGLLVAAHAAVAFAESREVTQLNEAIASRDLIGQAKGILMERYKITGNQAFSMLSEISSRTNTKLIAVAEHLVASGELHSIRETSPAPSVRTSPNAAR</sequence>
<dbReference type="Gene3D" id="3.30.450.40">
    <property type="match status" value="1"/>
</dbReference>
<organism evidence="7 8">
    <name type="scientific">Brachybacterium fresconis</name>
    <dbReference type="NCBI Taxonomy" id="173363"/>
    <lineage>
        <taxon>Bacteria</taxon>
        <taxon>Bacillati</taxon>
        <taxon>Actinomycetota</taxon>
        <taxon>Actinomycetes</taxon>
        <taxon>Micrococcales</taxon>
        <taxon>Dermabacteraceae</taxon>
        <taxon>Brachybacterium</taxon>
    </lineage>
</organism>
<dbReference type="SMART" id="SM01012">
    <property type="entry name" value="ANTAR"/>
    <property type="match status" value="1"/>
</dbReference>
<evidence type="ECO:0000256" key="4">
    <source>
        <dbReference type="ARBA" id="ARBA00023163"/>
    </source>
</evidence>
<dbReference type="InterPro" id="IPR036388">
    <property type="entry name" value="WH-like_DNA-bd_sf"/>
</dbReference>
<dbReference type="Proteomes" id="UP000698222">
    <property type="component" value="Unassembled WGS sequence"/>
</dbReference>
<evidence type="ECO:0000313" key="8">
    <source>
        <dbReference type="Proteomes" id="UP000698222"/>
    </source>
</evidence>
<dbReference type="InterPro" id="IPR011006">
    <property type="entry name" value="CheY-like_superfamily"/>
</dbReference>
<keyword evidence="4" id="KW-0804">Transcription</keyword>
<evidence type="ECO:0000256" key="2">
    <source>
        <dbReference type="ARBA" id="ARBA00022777"/>
    </source>
</evidence>
<evidence type="ECO:0000256" key="3">
    <source>
        <dbReference type="ARBA" id="ARBA00023015"/>
    </source>
</evidence>
<dbReference type="Pfam" id="PF13185">
    <property type="entry name" value="GAF_2"/>
    <property type="match status" value="1"/>
</dbReference>
<dbReference type="PIRSF" id="PIRSF036625">
    <property type="entry name" value="GAF_ANTAR"/>
    <property type="match status" value="1"/>
</dbReference>
<dbReference type="SUPFAM" id="SSF55781">
    <property type="entry name" value="GAF domain-like"/>
    <property type="match status" value="1"/>
</dbReference>
<evidence type="ECO:0000256" key="5">
    <source>
        <dbReference type="SAM" id="MobiDB-lite"/>
    </source>
</evidence>
<keyword evidence="1" id="KW-0808">Transferase</keyword>
<gene>
    <name evidence="7" type="ORF">JOF44_001014</name>
</gene>
<feature type="domain" description="ANTAR" evidence="6">
    <location>
        <begin position="179"/>
        <end position="240"/>
    </location>
</feature>
<name>A0ABS4YH70_9MICO</name>
<evidence type="ECO:0000259" key="6">
    <source>
        <dbReference type="PROSITE" id="PS50921"/>
    </source>
</evidence>
<proteinExistence type="predicted"/>
<evidence type="ECO:0000256" key="1">
    <source>
        <dbReference type="ARBA" id="ARBA00022679"/>
    </source>
</evidence>
<dbReference type="InterPro" id="IPR003018">
    <property type="entry name" value="GAF"/>
</dbReference>
<dbReference type="EMBL" id="JAGIOC010000001">
    <property type="protein sequence ID" value="MBP2408111.1"/>
    <property type="molecule type" value="Genomic_DNA"/>
</dbReference>
<dbReference type="InterPro" id="IPR012074">
    <property type="entry name" value="GAF_ANTAR"/>
</dbReference>
<keyword evidence="2" id="KW-0418">Kinase</keyword>
<reference evidence="7 8" key="1">
    <citation type="submission" date="2021-03" db="EMBL/GenBank/DDBJ databases">
        <title>Sequencing the genomes of 1000 actinobacteria strains.</title>
        <authorList>
            <person name="Klenk H.-P."/>
        </authorList>
    </citation>
    <scope>NUCLEOTIDE SEQUENCE [LARGE SCALE GENOMIC DNA]</scope>
    <source>
        <strain evidence="7 8">DSM 14564</strain>
    </source>
</reference>
<dbReference type="SMART" id="SM00065">
    <property type="entry name" value="GAF"/>
    <property type="match status" value="1"/>
</dbReference>
<dbReference type="Gene3D" id="1.10.10.10">
    <property type="entry name" value="Winged helix-like DNA-binding domain superfamily/Winged helix DNA-binding domain"/>
    <property type="match status" value="1"/>
</dbReference>
<dbReference type="InterPro" id="IPR029016">
    <property type="entry name" value="GAF-like_dom_sf"/>
</dbReference>
<accession>A0ABS4YH70</accession>
<dbReference type="PROSITE" id="PS50921">
    <property type="entry name" value="ANTAR"/>
    <property type="match status" value="1"/>
</dbReference>
<dbReference type="Pfam" id="PF03861">
    <property type="entry name" value="ANTAR"/>
    <property type="match status" value="1"/>
</dbReference>
<feature type="region of interest" description="Disordered" evidence="5">
    <location>
        <begin position="1"/>
        <end position="22"/>
    </location>
</feature>
<keyword evidence="8" id="KW-1185">Reference proteome</keyword>
<dbReference type="InterPro" id="IPR005561">
    <property type="entry name" value="ANTAR"/>
</dbReference>
<comment type="caution">
    <text evidence="7">The sequence shown here is derived from an EMBL/GenBank/DDBJ whole genome shotgun (WGS) entry which is preliminary data.</text>
</comment>